<dbReference type="InParanoid" id="G4TVM7"/>
<evidence type="ECO:0000256" key="2">
    <source>
        <dbReference type="ARBA" id="ARBA00022723"/>
    </source>
</evidence>
<dbReference type="GO" id="GO:0000978">
    <property type="term" value="F:RNA polymerase II cis-regulatory region sequence-specific DNA binding"/>
    <property type="evidence" value="ECO:0007669"/>
    <property type="project" value="UniProtKB-ARBA"/>
</dbReference>
<dbReference type="Pfam" id="PF00096">
    <property type="entry name" value="zf-C2H2"/>
    <property type="match status" value="4"/>
</dbReference>
<accession>G4TVM7</accession>
<evidence type="ECO:0000256" key="5">
    <source>
        <dbReference type="ARBA" id="ARBA00022833"/>
    </source>
</evidence>
<gene>
    <name evidence="9" type="ORF">PIIN_09354</name>
</gene>
<keyword evidence="2" id="KW-0479">Metal-binding</keyword>
<dbReference type="SUPFAM" id="SSF57667">
    <property type="entry name" value="beta-beta-alpha zinc fingers"/>
    <property type="match status" value="5"/>
</dbReference>
<evidence type="ECO:0000256" key="7">
    <source>
        <dbReference type="PROSITE-ProRule" id="PRU00042"/>
    </source>
</evidence>
<feature type="domain" description="C2H2-type" evidence="8">
    <location>
        <begin position="473"/>
        <end position="502"/>
    </location>
</feature>
<feature type="domain" description="C2H2-type" evidence="8">
    <location>
        <begin position="443"/>
        <end position="472"/>
    </location>
</feature>
<dbReference type="PANTHER" id="PTHR45718:SF7">
    <property type="entry name" value="C2H2-TYPE DOMAIN-CONTAINING PROTEIN"/>
    <property type="match status" value="1"/>
</dbReference>
<evidence type="ECO:0000256" key="1">
    <source>
        <dbReference type="ARBA" id="ARBA00004123"/>
    </source>
</evidence>
<evidence type="ECO:0000313" key="9">
    <source>
        <dbReference type="EMBL" id="CCA75370.1"/>
    </source>
</evidence>
<dbReference type="STRING" id="1109443.G4TVM7"/>
<evidence type="ECO:0000259" key="8">
    <source>
        <dbReference type="PROSITE" id="PS50157"/>
    </source>
</evidence>
<dbReference type="FunFam" id="3.30.160.60:FF:000100">
    <property type="entry name" value="Zinc finger 45-like"/>
    <property type="match status" value="1"/>
</dbReference>
<dbReference type="InterPro" id="IPR036236">
    <property type="entry name" value="Znf_C2H2_sf"/>
</dbReference>
<dbReference type="Gene3D" id="3.30.160.60">
    <property type="entry name" value="Classic Zinc Finger"/>
    <property type="match status" value="7"/>
</dbReference>
<dbReference type="InterPro" id="IPR013087">
    <property type="entry name" value="Znf_C2H2_type"/>
</dbReference>
<name>G4TVM7_SERID</name>
<keyword evidence="5" id="KW-0862">Zinc</keyword>
<reference evidence="9 10" key="1">
    <citation type="journal article" date="2011" name="PLoS Pathog.">
        <title>Endophytic Life Strategies Decoded by Genome and Transcriptome Analyses of the Mutualistic Root Symbiont Piriformospora indica.</title>
        <authorList>
            <person name="Zuccaro A."/>
            <person name="Lahrmann U."/>
            <person name="Guldener U."/>
            <person name="Langen G."/>
            <person name="Pfiffi S."/>
            <person name="Biedenkopf D."/>
            <person name="Wong P."/>
            <person name="Samans B."/>
            <person name="Grimm C."/>
            <person name="Basiewicz M."/>
            <person name="Murat C."/>
            <person name="Martin F."/>
            <person name="Kogel K.H."/>
        </authorList>
    </citation>
    <scope>NUCLEOTIDE SEQUENCE [LARGE SCALE GENOMIC DNA]</scope>
    <source>
        <strain evidence="9 10">DSM 11827</strain>
    </source>
</reference>
<dbReference type="Proteomes" id="UP000007148">
    <property type="component" value="Unassembled WGS sequence"/>
</dbReference>
<dbReference type="FunFam" id="3.30.160.60:FF:000125">
    <property type="entry name" value="Putative zinc finger protein 143"/>
    <property type="match status" value="1"/>
</dbReference>
<keyword evidence="6" id="KW-0539">Nucleus</keyword>
<comment type="caution">
    <text evidence="9">The sequence shown here is derived from an EMBL/GenBank/DDBJ whole genome shotgun (WGS) entry which is preliminary data.</text>
</comment>
<dbReference type="OMA" id="KRTHNGH"/>
<dbReference type="GO" id="GO:0000981">
    <property type="term" value="F:DNA-binding transcription factor activity, RNA polymerase II-specific"/>
    <property type="evidence" value="ECO:0007669"/>
    <property type="project" value="TreeGrafter"/>
</dbReference>
<dbReference type="FunFam" id="3.30.160.60:FF:000303">
    <property type="entry name" value="Zinc finger protein 41"/>
    <property type="match status" value="1"/>
</dbReference>
<dbReference type="OrthoDB" id="3437960at2759"/>
<proteinExistence type="predicted"/>
<dbReference type="GO" id="GO:0008270">
    <property type="term" value="F:zinc ion binding"/>
    <property type="evidence" value="ECO:0007669"/>
    <property type="project" value="UniProtKB-KW"/>
</dbReference>
<dbReference type="AlphaFoldDB" id="G4TVM7"/>
<dbReference type="EMBL" id="CAFZ01000439">
    <property type="protein sequence ID" value="CCA75370.1"/>
    <property type="molecule type" value="Genomic_DNA"/>
</dbReference>
<dbReference type="FunFam" id="3.30.160.60:FF:000072">
    <property type="entry name" value="zinc finger protein 143 isoform X1"/>
    <property type="match status" value="1"/>
</dbReference>
<dbReference type="PROSITE" id="PS50157">
    <property type="entry name" value="ZINC_FINGER_C2H2_2"/>
    <property type="match status" value="4"/>
</dbReference>
<keyword evidence="10" id="KW-1185">Reference proteome</keyword>
<dbReference type="GO" id="GO:0005634">
    <property type="term" value="C:nucleus"/>
    <property type="evidence" value="ECO:0007669"/>
    <property type="project" value="UniProtKB-SubCell"/>
</dbReference>
<feature type="domain" description="C2H2-type" evidence="8">
    <location>
        <begin position="415"/>
        <end position="442"/>
    </location>
</feature>
<comment type="subcellular location">
    <subcellularLocation>
        <location evidence="1">Nucleus</location>
    </subcellularLocation>
</comment>
<dbReference type="InterPro" id="IPR043359">
    <property type="entry name" value="GLI-like"/>
</dbReference>
<keyword evidence="4 7" id="KW-0863">Zinc-finger</keyword>
<dbReference type="PANTHER" id="PTHR45718">
    <property type="entry name" value="TRANSCRIPTIONAL ACTIVATOR CUBITUS INTERRUPTUS"/>
    <property type="match status" value="1"/>
</dbReference>
<feature type="domain" description="C2H2-type" evidence="8">
    <location>
        <begin position="503"/>
        <end position="532"/>
    </location>
</feature>
<evidence type="ECO:0000256" key="3">
    <source>
        <dbReference type="ARBA" id="ARBA00022737"/>
    </source>
</evidence>
<dbReference type="PROSITE" id="PS00028">
    <property type="entry name" value="ZINC_FINGER_C2H2_1"/>
    <property type="match status" value="6"/>
</dbReference>
<dbReference type="eggNOG" id="KOG1721">
    <property type="taxonomic scope" value="Eukaryota"/>
</dbReference>
<dbReference type="HOGENOM" id="CLU_029481_0_0_1"/>
<organism evidence="9 10">
    <name type="scientific">Serendipita indica (strain DSM 11827)</name>
    <name type="common">Root endophyte fungus</name>
    <name type="synonym">Piriformospora indica</name>
    <dbReference type="NCBI Taxonomy" id="1109443"/>
    <lineage>
        <taxon>Eukaryota</taxon>
        <taxon>Fungi</taxon>
        <taxon>Dikarya</taxon>
        <taxon>Basidiomycota</taxon>
        <taxon>Agaricomycotina</taxon>
        <taxon>Agaricomycetes</taxon>
        <taxon>Sebacinales</taxon>
        <taxon>Serendipitaceae</taxon>
        <taxon>Serendipita</taxon>
    </lineage>
</organism>
<dbReference type="SMART" id="SM00355">
    <property type="entry name" value="ZnF_C2H2"/>
    <property type="match status" value="7"/>
</dbReference>
<keyword evidence="3" id="KW-0677">Repeat</keyword>
<evidence type="ECO:0000313" key="10">
    <source>
        <dbReference type="Proteomes" id="UP000007148"/>
    </source>
</evidence>
<sequence length="538" mass="59088">MNEAAVPCRACTTAFNAVQAECAECLQQDGNISLTSSPGSSGIQSSVCTERCVVVECHNAEHVVNGRVIDDAQTTCVSTGCDTSCTQASQSGTTSWLCDLPDCSLEELLQCCSDDYSATCAGSCEPPPLASIEQWSPWQAPGVGHLQGQASHTHFHPQIHAQGHNSQLPYDISGHAAICMWADCHREFPDQASLLSHIQLEHLGISTTDLNVHSTPGHAQFDSRIQPTLVQQQHQSENYLESTNRLMECLWDDCATSLPISQECNNCTISNNHTHAWDADAILHHLLSAHIHEPESQQVHFPSTLHSHSSLYASLDSKLQEMHVETTTTASSPTLEENSHDLCDHGPCPCEWEGCTATFLSCDELTTHITEVHVGHGKSSYGCHWKGCDRHGELAFSSKQKVLRHIQKHSGYKPHVCSVCQERFAEATSLQQHMRRHTHEKPYVCDFPGCGKAFSIPGGLRIHKRAHSGERPFKCPEPGCDRAFAESSNLAKHMRIHTGLKPFHCTHPGCGKSFGRKDQLLRHTATHRSKGVTNESTA</sequence>
<protein>
    <submittedName>
        <fullName evidence="9">Related to ZAP1-metalloregulatory protein involved in zinc-responsive transcriptional regulation</fullName>
    </submittedName>
</protein>
<evidence type="ECO:0000256" key="4">
    <source>
        <dbReference type="ARBA" id="ARBA00022771"/>
    </source>
</evidence>
<evidence type="ECO:0000256" key="6">
    <source>
        <dbReference type="ARBA" id="ARBA00023242"/>
    </source>
</evidence>